<feature type="compositionally biased region" description="Low complexity" evidence="2">
    <location>
        <begin position="3031"/>
        <end position="3059"/>
    </location>
</feature>
<accession>A0A6C0LLM3</accession>
<evidence type="ECO:0000256" key="2">
    <source>
        <dbReference type="SAM" id="MobiDB-lite"/>
    </source>
</evidence>
<evidence type="ECO:0000256" key="1">
    <source>
        <dbReference type="SAM" id="Coils"/>
    </source>
</evidence>
<reference evidence="3" key="1">
    <citation type="journal article" date="2020" name="Nature">
        <title>Giant virus diversity and host interactions through global metagenomics.</title>
        <authorList>
            <person name="Schulz F."/>
            <person name="Roux S."/>
            <person name="Paez-Espino D."/>
            <person name="Jungbluth S."/>
            <person name="Walsh D.A."/>
            <person name="Denef V.J."/>
            <person name="McMahon K.D."/>
            <person name="Konstantinidis K.T."/>
            <person name="Eloe-Fadrosh E.A."/>
            <person name="Kyrpides N.C."/>
            <person name="Woyke T."/>
        </authorList>
    </citation>
    <scope>NUCLEOTIDE SEQUENCE</scope>
    <source>
        <strain evidence="3">GVMAG-M-3300027833-19</strain>
    </source>
</reference>
<feature type="region of interest" description="Disordered" evidence="2">
    <location>
        <begin position="3207"/>
        <end position="3228"/>
    </location>
</feature>
<protein>
    <submittedName>
        <fullName evidence="3">Uncharacterized protein</fullName>
    </submittedName>
</protein>
<sequence>MSGGTSRSLAEGGAVYESFSSDVLGGDYHLSGGSSIIGDNVTVENVLVELSSYPKTASAKVKGELIRRIGLAVKKLGAKINMKNQETILDGVKRYLPDPDQKSTIRASNKKLRDMAKTIAKIINNVFSQSGSIQVINTEQDPQYLIRDVATHIYGLSCGTHIEFYKIYGILKSTLNKLDAMHVLVNQVLKDKMGNASKNISDPKQATQVQEAEIAVKATLGQMKAMVEQIRLATNVLATDENKILIEMDRHKNRFDKITSHTDVWDESDDGKVGDTIARLLSTIGNTTVIADIVHNSLEKAGLTMSQFKKFKAFGDLVNTIHNKISRMNPTKDAKKIGDMLYHMEQLKKYFAKRHTIKGGGGCGGDAIFDMDGGSEYGMNSEPISTQGTSLYDGGDNHSGGSAESFDMSGGALDPEDIERIAKRKRAELAVKAFTNEMNENINEFIEHVYEASKYLGDTRYDTAKVVDTLENMKYIEALRDPNVYLALVGYYMDDTYRGMAAQYKEKLIKTVRSFKELGNKLPKAKKPLNSAADNIYNIIKKVDFFSDLLKTLLASTSLTDIKDIVSTIPQCMGNIRPALNRFYHSMHISQMRKNINMSAKDLDRYTEQYPELLAWAVGNRRQDLDREHSVLTADSKAAAELAGQCGCPSTGGILLTDDDVKECSLVAQYTGRLAQRNDYNISTVQTYLEANKGDFVKLLREVDDEFRAKHRLYKALESLDLLLSAFTKEIVGDVDLLKEIKKYLDDTKVYTKWFTDYTGNLLSAVFESMPAYISHVGFPTDRNPPYNKGAEYKCPSTNLDSPFDPKTSLKLPSNMTKDQVNFKPVNPEAFADGKSYGMPQYSKIDERLKDPTTPSFYYRLLTEAVRASGQLSMYGKATGVVDMKHKDRTRKNIDEFYNNFQALKNIFHSFISLYNRVIERSVKSTSIMTPSQIYYSILSYLKQSALQRRNLNDDCKKKACEGASVLSRIGIKPKADALAKVEVEKLNVIYLFNKTRKDGDEKLNEKLTNIEDLRIEVNNDRDNPQRAALLALLNRATKVKSDLLAAEAMKDDQDDGTDSKNKYAPIPERTTLLTQLMGMIMPAYYPTETTKKKYMINDTFYKGDEGLKEYRQNIAKYYQSVYDAEDRYCAMGIKSVASAVLSCVGLFTITQQPVNMGMQRAVRSIMGGGKNGGKGGSGGLGLLTSTLHGELESILTPKVDDDSFECYYYITRLAEFYNKLFERYAKKVQDCKGKPEHLFAGHKADDATDYIIRLPKDLEGEFGKLIFIVDKNNGIYTEEEAKIIVSEINKAHAKHRTKEDTIMAFVKEINSKFSILVDKEAQKKLQTFEGRLGAAPDGLDFTQQEIRRFGECTGSMEFDTETYGDSDITNLDAIVTPSDALGKSYSKYKSVDYDEIGETGQIGDSYANPLRERALGKYKLGCEYKLYQKLAILRTELDSILDEYLKSKPDGDCDTHTSKYPITTDVYKETFHEDFVDDMKLRLKDAKGENEFKFKTAVDLINSRGKGDISDKTGVNQDSLFIFSETVALMTDGLVNARNILHSTLMDIAGFSGEVFYHINKSDKGAVKDGLIKEILVKALEDAEIVLTPPVGVDPPELQGLYPQAGDNERREYDLYSGVISLLIRKHGGIKLFGLGCQGDVGTMKNCIASLYSCKKEFRPYEVAKAKYGNDLSDPKSGMGEGLIKNKRAQFIIEVINQMLMRFDLTPVYATAIGTISRLSSVLGGLVSTTISTQGTYMDVTPVQNLLVDCLSEVKQYASQFYDVMPKSFMSDYYNRSVLPDYSLDLPQGRNSIYDLEYDLTVMFEPHLRDEVKCQPLIACVNSTMTNTHKALVGDLPRLLFNADSPNLGNRDLSDMIAEGSKYFTTVTPYNSGGDAIIAAIMPTHYEVVPHNKVDASESTLKKLEFIGTEPAKVAKLLQEDIFDVNPDTMFLDNLSNGVHMNALLPALNYGIRSMIESFYDYAARKIYKGVLDSVLETRLSTNINELATSYPDLYTTADSGANAANIQYAIPNKDSLLVTSLAMTLRKLHTTVPAAAQCTAAATTSSCLIYETVAEIKDESLVDVYRLKLPMFREYFLKLANKCRVLRAFLTKGCGSRENKRRLMRTSMPWVRRAVEPIATHTIYNFINPHPNAVHDDFADAKVSEADNFSYYCFKHHNEYKIDDIKNDVNKYPLTNEHGGGSAILSDNEFYNSAGNFSDEARYAYFMEIITNIEDVCSHLASKCDSMSKEFVPDDKYMIPSSNYLETHKRLHDGPVFTPISLVSIFSSPDMSYLPLHSLSTKPNTDPFKLQYGAKGILYSDNRQYLSEKYLGHALSLIKKATGSRVRIDSSNYSQFVKRYLDLFRFNYSAIDFSEQSAMAGDYASIGFKGGGGVENYTNVVLDQFEAYVSRMHATNLIAAKGMKPATFNLVEVKPYSYDKTYSPYKNINNGFTVRTVEKNDHNPQRIWLVEFCHNFVFGSGSMGKSSSDGQADLAGLQQQFNMFIAHHSKNDIDHNILMIRIYKDLAKKINDGSTMKVKDQALNSIRLMGPYILAIINANLTCAVTTINPSDYNRIIKVIDDNIPGDIPPAVGRPDELPVTGASDTSGSQAERLTLLAELMNTIFITDGFNPGVDDYKTYMNKLIKSFKKKLIETLDLALAYSNDAVSVEAYNLAAELSSNKPGPMMQKYNIPNLLAENEDLVGTVPVLVSAVLTPAIKQTNIVTGGILGGALTKDNQYNLMKVLVLNKSHLIYTNLKQALPFSVIFDIIAGDEPEDIKRTLTENLRGMVEKSGTRFTGERCFESLVGDSQCSSMKDLIGLIIELNINPINVHAVQRFMPFANLYNYSYTLERFLYTMYDLKKPWKEIVYAGYGQDAAGTNQDCQNPGRQIVCFKNIFQSTDPNFRPGKMTNKTTHEFGNPDDFNEIDIRSDYYHQIVKEVFIRMMIDPYAEVDTYCYGLPAGNTAQINAYHWGPIGRIMKGFDKLGMGVPKFLSDQLYGKVLLNSMQSGNRYGPNPEVDAYCSTFTHPDPDTDYTSAVVRPAPPPPGAAVGPAPGAAAGPAPGAAAGPAPGAAAAERPPPPPPTPAERLAEDIRLQRLAEERRRLRLAEERRGIMRMQEANRQAEERMYDIRWEMRVAQDNERRAEEESRDAIITMNRMRNDGEISDERKEIATEDSRNKEVLKNQAGEAARQAERRLEEAVDAARQTARRLEAMRMEVKDRWAPAPGGEEEREPPAPARGGARLYNRGNQDLLQKFMGGKDIVDFSEPGLSDYGVIPTRYRVQGVGNPDQKIFTNLTFYDPDSRDILSYDLTKVFGDNTKIKEFRCEGYERFNTQLVRNVFFITNLQRAMRFCINLWLSKAYGAVSRDHRAIAAGVTERTHGDARPMEEDNEYGFENTWL</sequence>
<organism evidence="3">
    <name type="scientific">viral metagenome</name>
    <dbReference type="NCBI Taxonomy" id="1070528"/>
    <lineage>
        <taxon>unclassified sequences</taxon>
        <taxon>metagenomes</taxon>
        <taxon>organismal metagenomes</taxon>
    </lineage>
</organism>
<keyword evidence="1" id="KW-0175">Coiled coil</keyword>
<name>A0A6C0LLM3_9ZZZZ</name>
<feature type="region of interest" description="Disordered" evidence="2">
    <location>
        <begin position="3021"/>
        <end position="3070"/>
    </location>
</feature>
<proteinExistence type="predicted"/>
<dbReference type="EMBL" id="MN740509">
    <property type="protein sequence ID" value="QHU30454.1"/>
    <property type="molecule type" value="Genomic_DNA"/>
</dbReference>
<evidence type="ECO:0000313" key="3">
    <source>
        <dbReference type="EMBL" id="QHU30454.1"/>
    </source>
</evidence>
<feature type="coiled-coil region" evidence="1">
    <location>
        <begin position="3167"/>
        <end position="3205"/>
    </location>
</feature>